<evidence type="ECO:0000313" key="3">
    <source>
        <dbReference type="Proteomes" id="UP000070544"/>
    </source>
</evidence>
<name>A0A139AM19_GONPJ</name>
<dbReference type="EMBL" id="KQ965745">
    <property type="protein sequence ID" value="KXS17830.1"/>
    <property type="molecule type" value="Genomic_DNA"/>
</dbReference>
<protein>
    <recommendedName>
        <fullName evidence="4">ParB/Sulfiredoxin domain-containing protein</fullName>
    </recommendedName>
</protein>
<evidence type="ECO:0000256" key="1">
    <source>
        <dbReference type="SAM" id="MobiDB-lite"/>
    </source>
</evidence>
<feature type="compositionally biased region" description="Acidic residues" evidence="1">
    <location>
        <begin position="479"/>
        <end position="493"/>
    </location>
</feature>
<feature type="compositionally biased region" description="Acidic residues" evidence="1">
    <location>
        <begin position="501"/>
        <end position="514"/>
    </location>
</feature>
<sequence length="588" mass="64343">MEGNIQQLIEQYHLPGNREVALKDIHMDHGTFKQVWEHYKNGIKELMTRISKLGFPLMSIVILIDLGNGVYSVVDGNHRLIAVFCLIDKDEEIPALPGLMDGTMTVTAIVLRAITFTNSKGKLLTNADIVTSFEGTPHVITRIKSWLAVARYYHVVPNLNSVTNHPNYQPPIDVVYAEGVVKGQLVDKNPDLAETFLHWLAALPTAAKMKEVKEMAKLWGKVYIPWINKVIAELATMPEITCKGSTGGKGKEKGNPSASADLPATDADPETPDSLEVALTAFASQQGVTTSVVIIDFPSQDNADKQQLQIDIAKFRAMKSNYQTTSAPTSATIHFEFQSAPFSKGNLPNDSTLFAATNDVAHYAVTSRSPVLLNWAKVPDVDIVKYVALSQSKKGKKKLPFFLQQVPLALWMELITLDPLGRRRPILASWQDSLLAKCSNLSAEKVTKIPSSPSLPNPLIEVPSANVNPFLDVEAGVEGGEEESEGSDTDEETPSDKEMIDNGDEDEGDQDEGDQGAGKGGDDDKSDSKDDEDKTKYNNAPKPKSPNPQCALQNLLPPQPGKPPVGGQTRPTQGKLAWLWIYKWEGGR</sequence>
<dbReference type="InterPro" id="IPR036086">
    <property type="entry name" value="ParB/Sulfiredoxin_sf"/>
</dbReference>
<feature type="compositionally biased region" description="Basic and acidic residues" evidence="1">
    <location>
        <begin position="520"/>
        <end position="536"/>
    </location>
</feature>
<proteinExistence type="predicted"/>
<evidence type="ECO:0008006" key="4">
    <source>
        <dbReference type="Google" id="ProtNLM"/>
    </source>
</evidence>
<organism evidence="2 3">
    <name type="scientific">Gonapodya prolifera (strain JEL478)</name>
    <name type="common">Monoblepharis prolifera</name>
    <dbReference type="NCBI Taxonomy" id="1344416"/>
    <lineage>
        <taxon>Eukaryota</taxon>
        <taxon>Fungi</taxon>
        <taxon>Fungi incertae sedis</taxon>
        <taxon>Chytridiomycota</taxon>
        <taxon>Chytridiomycota incertae sedis</taxon>
        <taxon>Monoblepharidomycetes</taxon>
        <taxon>Monoblepharidales</taxon>
        <taxon>Gonapodyaceae</taxon>
        <taxon>Gonapodya</taxon>
    </lineage>
</organism>
<gene>
    <name evidence="2" type="ORF">M427DRAFT_30278</name>
</gene>
<evidence type="ECO:0000313" key="2">
    <source>
        <dbReference type="EMBL" id="KXS17830.1"/>
    </source>
</evidence>
<feature type="region of interest" description="Disordered" evidence="1">
    <location>
        <begin position="477"/>
        <end position="573"/>
    </location>
</feature>
<accession>A0A139AM19</accession>
<keyword evidence="3" id="KW-1185">Reference proteome</keyword>
<reference evidence="2 3" key="1">
    <citation type="journal article" date="2015" name="Genome Biol. Evol.">
        <title>Phylogenomic analyses indicate that early fungi evolved digesting cell walls of algal ancestors of land plants.</title>
        <authorList>
            <person name="Chang Y."/>
            <person name="Wang S."/>
            <person name="Sekimoto S."/>
            <person name="Aerts A.L."/>
            <person name="Choi C."/>
            <person name="Clum A."/>
            <person name="LaButti K.M."/>
            <person name="Lindquist E.A."/>
            <person name="Yee Ngan C."/>
            <person name="Ohm R.A."/>
            <person name="Salamov A.A."/>
            <person name="Grigoriev I.V."/>
            <person name="Spatafora J.W."/>
            <person name="Berbee M.L."/>
        </authorList>
    </citation>
    <scope>NUCLEOTIDE SEQUENCE [LARGE SCALE GENOMIC DNA]</scope>
    <source>
        <strain evidence="2 3">JEL478</strain>
    </source>
</reference>
<dbReference type="Proteomes" id="UP000070544">
    <property type="component" value="Unassembled WGS sequence"/>
</dbReference>
<feature type="region of interest" description="Disordered" evidence="1">
    <location>
        <begin position="244"/>
        <end position="271"/>
    </location>
</feature>
<dbReference type="AlphaFoldDB" id="A0A139AM19"/>
<dbReference type="SUPFAM" id="SSF110849">
    <property type="entry name" value="ParB/Sulfiredoxin"/>
    <property type="match status" value="1"/>
</dbReference>